<proteinExistence type="predicted"/>
<dbReference type="STRING" id="1111077.M1W4P3"/>
<sequence>MRSYYDAGHLAGIAQQALLQMDSMSLGDRIIKTEPEEDSPMSGMSPCGPSNTDAYFAPGSSIIKAEPEEDSPMSGIPPWKPSHTDAYFALRPSIIKAEPEEDSPMSGLNGLPPTNPSNPPEFGPGGGGFHANHWEDWLSRHQRNYPRKQPVQQQHTSSDDDDDDEDPLAGWLSLAAAPDPFPRDIKVEEEARVIEVFGNTLSAWGLPASQYNMGYEYSWPSTPRGLSEPVFYGTVHEEHSYEATERAREIHGAGSSLSHVVMWTGASAPRRTHDGVGYAVASLFNGEGWRVMCRREGHSIGRLWMSLQSIALAIEVALQHVTLWQPTPFVGTTVRIFTSDTAAIKALKTLPLCAMNMSMTEASQTISVLEEIAAMSRYLSELGATLEVFWAPRAKHPGYRVAREASVYARSTPDGRSQESWAFPDKGVVVEALEEDASANIKAELEERVKTEVKAEFKVEIKAQVKDDDDDMSSLDLKTEKDFEVESKWWQRLSCC</sequence>
<dbReference type="Proteomes" id="UP000016801">
    <property type="component" value="Unassembled WGS sequence"/>
</dbReference>
<evidence type="ECO:0000313" key="2">
    <source>
        <dbReference type="EMBL" id="CCE33641.1"/>
    </source>
</evidence>
<feature type="region of interest" description="Disordered" evidence="1">
    <location>
        <begin position="145"/>
        <end position="168"/>
    </location>
</feature>
<feature type="compositionally biased region" description="Pro residues" evidence="1">
    <location>
        <begin position="113"/>
        <end position="122"/>
    </location>
</feature>
<accession>M1W4P3</accession>
<reference evidence="2 3" key="1">
    <citation type="journal article" date="2013" name="PLoS Genet.">
        <title>Plant-symbiotic fungi as chemical engineers: Multi-genome analysis of the Clavicipitaceae reveals dynamics of alkaloid loci.</title>
        <authorList>
            <person name="Schardl C.L."/>
            <person name="Young C.A."/>
            <person name="Hesse U."/>
            <person name="Amyotte S.G."/>
            <person name="Andreeva K."/>
            <person name="Calie P.J."/>
            <person name="Fleetwood D.J."/>
            <person name="Haws D.C."/>
            <person name="Moore N."/>
            <person name="Oeser B."/>
            <person name="Panaccione D.G."/>
            <person name="Schweri K.K."/>
            <person name="Voisey C.R."/>
            <person name="Farman M.L."/>
            <person name="Jaromczyk J.W."/>
            <person name="Roe B.A."/>
            <person name="O'Sullivan D.M."/>
            <person name="Scott B."/>
            <person name="Tudzynski P."/>
            <person name="An Z."/>
            <person name="Arnaoudova E.G."/>
            <person name="Bullock C.T."/>
            <person name="Charlton N.D."/>
            <person name="Chen L."/>
            <person name="Cox M."/>
            <person name="Dinkins R.D."/>
            <person name="Florea S."/>
            <person name="Glenn A.E."/>
            <person name="Gordon A."/>
            <person name="Gueldener U."/>
            <person name="Harris D.R."/>
            <person name="Hollin W."/>
            <person name="Jaromczyk J."/>
            <person name="Johnson R.D."/>
            <person name="Khan A.K."/>
            <person name="Leistner E."/>
            <person name="Leuchtmann A."/>
            <person name="Li C."/>
            <person name="Liu J."/>
            <person name="Liu J."/>
            <person name="Liu M."/>
            <person name="Mace W."/>
            <person name="Machado C."/>
            <person name="Nagabhyru P."/>
            <person name="Pan J."/>
            <person name="Schmid J."/>
            <person name="Sugawara K."/>
            <person name="Steiner U."/>
            <person name="Takach J.E."/>
            <person name="Tanaka E."/>
            <person name="Webb J.S."/>
            <person name="Wilson E.V."/>
            <person name="Wiseman J.L."/>
            <person name="Yoshida R."/>
            <person name="Zeng Z."/>
        </authorList>
    </citation>
    <scope>NUCLEOTIDE SEQUENCE [LARGE SCALE GENOMIC DNA]</scope>
    <source>
        <strain evidence="2 3">20.1</strain>
    </source>
</reference>
<dbReference type="HOGENOM" id="CLU_549813_0_0_1"/>
<feature type="region of interest" description="Disordered" evidence="1">
    <location>
        <begin position="99"/>
        <end position="133"/>
    </location>
</feature>
<dbReference type="AlphaFoldDB" id="M1W4P3"/>
<keyword evidence="3" id="KW-1185">Reference proteome</keyword>
<comment type="caution">
    <text evidence="2">The sequence shown here is derived from an EMBL/GenBank/DDBJ whole genome shotgun (WGS) entry which is preliminary data.</text>
</comment>
<protein>
    <submittedName>
        <fullName evidence="2">Uncharacterized protein</fullName>
    </submittedName>
</protein>
<dbReference type="VEuPathDB" id="FungiDB:CPUR_07567"/>
<evidence type="ECO:0000313" key="3">
    <source>
        <dbReference type="Proteomes" id="UP000016801"/>
    </source>
</evidence>
<organism evidence="2 3">
    <name type="scientific">Claviceps purpurea (strain 20.1)</name>
    <name type="common">Ergot fungus</name>
    <name type="synonym">Sphacelia segetum</name>
    <dbReference type="NCBI Taxonomy" id="1111077"/>
    <lineage>
        <taxon>Eukaryota</taxon>
        <taxon>Fungi</taxon>
        <taxon>Dikarya</taxon>
        <taxon>Ascomycota</taxon>
        <taxon>Pezizomycotina</taxon>
        <taxon>Sordariomycetes</taxon>
        <taxon>Hypocreomycetidae</taxon>
        <taxon>Hypocreales</taxon>
        <taxon>Clavicipitaceae</taxon>
        <taxon>Claviceps</taxon>
    </lineage>
</organism>
<dbReference type="EMBL" id="CAGA01000062">
    <property type="protein sequence ID" value="CCE33641.1"/>
    <property type="molecule type" value="Genomic_DNA"/>
</dbReference>
<gene>
    <name evidence="2" type="ORF">CPUR_07567</name>
</gene>
<name>M1W4P3_CLAP2</name>
<dbReference type="OrthoDB" id="4957048at2759"/>
<evidence type="ECO:0000256" key="1">
    <source>
        <dbReference type="SAM" id="MobiDB-lite"/>
    </source>
</evidence>